<reference evidence="2 3" key="1">
    <citation type="submission" date="2021-08" db="EMBL/GenBank/DDBJ databases">
        <authorList>
            <person name="Peeters C."/>
        </authorList>
    </citation>
    <scope>NUCLEOTIDE SEQUENCE [LARGE SCALE GENOMIC DNA]</scope>
    <source>
        <strain evidence="2 3">LMG 23992</strain>
    </source>
</reference>
<gene>
    <name evidence="2" type="ORF">LMG23992_04211</name>
</gene>
<evidence type="ECO:0000313" key="2">
    <source>
        <dbReference type="EMBL" id="CAG9180315.1"/>
    </source>
</evidence>
<feature type="transmembrane region" description="Helical" evidence="1">
    <location>
        <begin position="21"/>
        <end position="40"/>
    </location>
</feature>
<accession>A0ABM8XJE6</accession>
<evidence type="ECO:0000256" key="1">
    <source>
        <dbReference type="SAM" id="Phobius"/>
    </source>
</evidence>
<protein>
    <submittedName>
        <fullName evidence="2">Uncharacterized protein</fullName>
    </submittedName>
</protein>
<organism evidence="2 3">
    <name type="scientific">Cupriavidus laharis</name>
    <dbReference type="NCBI Taxonomy" id="151654"/>
    <lineage>
        <taxon>Bacteria</taxon>
        <taxon>Pseudomonadati</taxon>
        <taxon>Pseudomonadota</taxon>
        <taxon>Betaproteobacteria</taxon>
        <taxon>Burkholderiales</taxon>
        <taxon>Burkholderiaceae</taxon>
        <taxon>Cupriavidus</taxon>
    </lineage>
</organism>
<evidence type="ECO:0000313" key="3">
    <source>
        <dbReference type="Proteomes" id="UP000727654"/>
    </source>
</evidence>
<keyword evidence="1" id="KW-1133">Transmembrane helix</keyword>
<keyword evidence="3" id="KW-1185">Reference proteome</keyword>
<dbReference type="Proteomes" id="UP000727654">
    <property type="component" value="Unassembled WGS sequence"/>
</dbReference>
<keyword evidence="1" id="KW-0812">Transmembrane</keyword>
<comment type="caution">
    <text evidence="2">The sequence shown here is derived from an EMBL/GenBank/DDBJ whole genome shotgun (WGS) entry which is preliminary data.</text>
</comment>
<keyword evidence="1" id="KW-0472">Membrane</keyword>
<name>A0ABM8XJE6_9BURK</name>
<proteinExistence type="predicted"/>
<sequence>MERIKQSIHTLRTDQRARFQVVGVVAAVLFICWWGATGHFDYDPWLPNFLR</sequence>
<dbReference type="RefSeq" id="WP_224081695.1">
    <property type="nucleotide sequence ID" value="NZ_CAJZAI010000012.1"/>
</dbReference>
<dbReference type="EMBL" id="CAJZAI010000012">
    <property type="protein sequence ID" value="CAG9180315.1"/>
    <property type="molecule type" value="Genomic_DNA"/>
</dbReference>